<organism evidence="8 9">
    <name type="scientific">Fusarium austroafricanum</name>
    <dbReference type="NCBI Taxonomy" id="2364996"/>
    <lineage>
        <taxon>Eukaryota</taxon>
        <taxon>Fungi</taxon>
        <taxon>Dikarya</taxon>
        <taxon>Ascomycota</taxon>
        <taxon>Pezizomycotina</taxon>
        <taxon>Sordariomycetes</taxon>
        <taxon>Hypocreomycetidae</taxon>
        <taxon>Hypocreales</taxon>
        <taxon>Nectriaceae</taxon>
        <taxon>Fusarium</taxon>
        <taxon>Fusarium concolor species complex</taxon>
    </lineage>
</organism>
<dbReference type="SUPFAM" id="SSF53474">
    <property type="entry name" value="alpha/beta-Hydrolases"/>
    <property type="match status" value="1"/>
</dbReference>
<keyword evidence="2" id="KW-0121">Carboxypeptidase</keyword>
<dbReference type="Gene3D" id="3.40.50.1820">
    <property type="entry name" value="alpha/beta hydrolase"/>
    <property type="match status" value="1"/>
</dbReference>
<protein>
    <recommendedName>
        <fullName evidence="10">Serine carboxypeptidase</fullName>
    </recommendedName>
</protein>
<evidence type="ECO:0000256" key="1">
    <source>
        <dbReference type="ARBA" id="ARBA00009431"/>
    </source>
</evidence>
<dbReference type="OrthoDB" id="443318at2759"/>
<keyword evidence="6" id="KW-0325">Glycoprotein</keyword>
<comment type="caution">
    <text evidence="8">The sequence shown here is derived from an EMBL/GenBank/DDBJ whole genome shotgun (WGS) entry which is preliminary data.</text>
</comment>
<evidence type="ECO:0000256" key="4">
    <source>
        <dbReference type="ARBA" id="ARBA00022729"/>
    </source>
</evidence>
<keyword evidence="4 7" id="KW-0732">Signal</keyword>
<keyword evidence="3" id="KW-0645">Protease</keyword>
<dbReference type="EMBL" id="JAADJG010000551">
    <property type="protein sequence ID" value="KAF4444415.1"/>
    <property type="molecule type" value="Genomic_DNA"/>
</dbReference>
<accession>A0A8H4K4B1</accession>
<evidence type="ECO:0000256" key="6">
    <source>
        <dbReference type="ARBA" id="ARBA00023180"/>
    </source>
</evidence>
<dbReference type="AlphaFoldDB" id="A0A8H4K4B1"/>
<dbReference type="GO" id="GO:0000324">
    <property type="term" value="C:fungal-type vacuole"/>
    <property type="evidence" value="ECO:0007669"/>
    <property type="project" value="TreeGrafter"/>
</dbReference>
<dbReference type="GO" id="GO:0004185">
    <property type="term" value="F:serine-type carboxypeptidase activity"/>
    <property type="evidence" value="ECO:0007669"/>
    <property type="project" value="InterPro"/>
</dbReference>
<evidence type="ECO:0000256" key="5">
    <source>
        <dbReference type="ARBA" id="ARBA00022801"/>
    </source>
</evidence>
<reference evidence="8" key="1">
    <citation type="submission" date="2020-01" db="EMBL/GenBank/DDBJ databases">
        <title>Identification and distribution of gene clusters putatively required for synthesis of sphingolipid metabolism inhibitors in phylogenetically diverse species of the filamentous fungus Fusarium.</title>
        <authorList>
            <person name="Kim H.-S."/>
            <person name="Busman M."/>
            <person name="Brown D.W."/>
            <person name="Divon H."/>
            <person name="Uhlig S."/>
            <person name="Proctor R.H."/>
        </authorList>
    </citation>
    <scope>NUCLEOTIDE SEQUENCE</scope>
    <source>
        <strain evidence="8">NRRL 53441</strain>
    </source>
</reference>
<evidence type="ECO:0000256" key="3">
    <source>
        <dbReference type="ARBA" id="ARBA00022670"/>
    </source>
</evidence>
<evidence type="ECO:0000256" key="7">
    <source>
        <dbReference type="SAM" id="SignalP"/>
    </source>
</evidence>
<evidence type="ECO:0000313" key="8">
    <source>
        <dbReference type="EMBL" id="KAF4444415.1"/>
    </source>
</evidence>
<dbReference type="PANTHER" id="PTHR11802:SF189">
    <property type="entry name" value="CARBOXYPEPTIDASE"/>
    <property type="match status" value="1"/>
</dbReference>
<sequence length="636" mass="70204">MRLSLFALFGALVAAQQFVPPPTGLNVVKSKLFNGAEISYKKTSVCETTKGVNAYSGYVKLPKHLLPDFQHWDDERAAHVFFWYFGTTPSLSLLSLNGLLTSIAEARNNASTAPTSIYLGGGPGGSSFDMTNLFPCTINSDSNSTTLNPISWNRRVNMLYIDQPVGTGFSYVDLVNGTINTLTQEFTPIKNGKVPKTNTTFLQATVNAESPETLPKTTMSGARTLYAFAQVWFNEFPKWQTSNDRISLWTSSYGGFYGPHYFAYFQDQNTLVENGASSWENATVLNLATLGLLEPSIDARSLAKSYAQFGHHNTYGLQFFNDSVYEQMLKKTEEPKTGCYALIDKCREAVREGDPQRFGNNATVNKACMGATKLCFIELQGYLAELSDRNPFDVTHSSHTLFPLPYMEGFMNQPWVQHDLGVPLNFTTSGNGIANYWFGEIGDVMIGAHHTLERVIARGVNVATLYGDRDYRVPWYGGENISLSLDFRGADKFRSAGYASIKTNSSYDGGFVREYGNVSFSRIFQSGHGVAAYQPSTLSAVFERVMFRKDLATGKVDLKKNKGYSTKGPMSVAGVKNKLPARIENTCFVRDAPLSCTEEQMGALAVGKAVVKEGVVVEPKGEKPKEIKSSHKGRFM</sequence>
<dbReference type="PRINTS" id="PR00724">
    <property type="entry name" value="CRBOXYPTASEC"/>
</dbReference>
<comment type="similarity">
    <text evidence="1">Belongs to the peptidase S10 family.</text>
</comment>
<evidence type="ECO:0000313" key="9">
    <source>
        <dbReference type="Proteomes" id="UP000605986"/>
    </source>
</evidence>
<name>A0A8H4K4B1_9HYPO</name>
<dbReference type="GO" id="GO:0006508">
    <property type="term" value="P:proteolysis"/>
    <property type="evidence" value="ECO:0007669"/>
    <property type="project" value="UniProtKB-KW"/>
</dbReference>
<feature type="signal peptide" evidence="7">
    <location>
        <begin position="1"/>
        <end position="15"/>
    </location>
</feature>
<keyword evidence="9" id="KW-1185">Reference proteome</keyword>
<gene>
    <name evidence="8" type="ORF">F53441_11140</name>
</gene>
<dbReference type="Proteomes" id="UP000605986">
    <property type="component" value="Unassembled WGS sequence"/>
</dbReference>
<dbReference type="Pfam" id="PF00450">
    <property type="entry name" value="Peptidase_S10"/>
    <property type="match status" value="1"/>
</dbReference>
<dbReference type="InterPro" id="IPR029058">
    <property type="entry name" value="AB_hydrolase_fold"/>
</dbReference>
<evidence type="ECO:0000256" key="2">
    <source>
        <dbReference type="ARBA" id="ARBA00022645"/>
    </source>
</evidence>
<dbReference type="InterPro" id="IPR001563">
    <property type="entry name" value="Peptidase_S10"/>
</dbReference>
<keyword evidence="5" id="KW-0378">Hydrolase</keyword>
<evidence type="ECO:0008006" key="10">
    <source>
        <dbReference type="Google" id="ProtNLM"/>
    </source>
</evidence>
<dbReference type="PANTHER" id="PTHR11802">
    <property type="entry name" value="SERINE PROTEASE FAMILY S10 SERINE CARBOXYPEPTIDASE"/>
    <property type="match status" value="1"/>
</dbReference>
<feature type="chain" id="PRO_5034285982" description="Serine carboxypeptidase" evidence="7">
    <location>
        <begin position="16"/>
        <end position="636"/>
    </location>
</feature>
<proteinExistence type="inferred from homology"/>